<organism evidence="2 3">
    <name type="scientific">Pendulispora brunnea</name>
    <dbReference type="NCBI Taxonomy" id="2905690"/>
    <lineage>
        <taxon>Bacteria</taxon>
        <taxon>Pseudomonadati</taxon>
        <taxon>Myxococcota</taxon>
        <taxon>Myxococcia</taxon>
        <taxon>Myxococcales</taxon>
        <taxon>Sorangiineae</taxon>
        <taxon>Pendulisporaceae</taxon>
        <taxon>Pendulispora</taxon>
    </lineage>
</organism>
<dbReference type="EMBL" id="CP089982">
    <property type="protein sequence ID" value="WXA99682.1"/>
    <property type="molecule type" value="Genomic_DNA"/>
</dbReference>
<accession>A0ABZ2KPS2</accession>
<reference evidence="2 3" key="1">
    <citation type="submission" date="2021-12" db="EMBL/GenBank/DDBJ databases">
        <title>Discovery of the Pendulisporaceae a myxobacterial family with distinct sporulation behavior and unique specialized metabolism.</title>
        <authorList>
            <person name="Garcia R."/>
            <person name="Popoff A."/>
            <person name="Bader C.D."/>
            <person name="Loehr J."/>
            <person name="Walesch S."/>
            <person name="Walt C."/>
            <person name="Boldt J."/>
            <person name="Bunk B."/>
            <person name="Haeckl F.J.F.P.J."/>
            <person name="Gunesch A.P."/>
            <person name="Birkelbach J."/>
            <person name="Nuebel U."/>
            <person name="Pietschmann T."/>
            <person name="Bach T."/>
            <person name="Mueller R."/>
        </authorList>
    </citation>
    <scope>NUCLEOTIDE SEQUENCE [LARGE SCALE GENOMIC DNA]</scope>
    <source>
        <strain evidence="2 3">MSr12523</strain>
    </source>
</reference>
<proteinExistence type="predicted"/>
<evidence type="ECO:0000256" key="1">
    <source>
        <dbReference type="SAM" id="MobiDB-lite"/>
    </source>
</evidence>
<evidence type="ECO:0000313" key="2">
    <source>
        <dbReference type="EMBL" id="WXA99682.1"/>
    </source>
</evidence>
<feature type="region of interest" description="Disordered" evidence="1">
    <location>
        <begin position="35"/>
        <end position="78"/>
    </location>
</feature>
<gene>
    <name evidence="2" type="ORF">LZC95_23055</name>
</gene>
<name>A0ABZ2KPS2_9BACT</name>
<dbReference type="Proteomes" id="UP001379533">
    <property type="component" value="Chromosome"/>
</dbReference>
<keyword evidence="3" id="KW-1185">Reference proteome</keyword>
<evidence type="ECO:0000313" key="3">
    <source>
        <dbReference type="Proteomes" id="UP001379533"/>
    </source>
</evidence>
<protein>
    <submittedName>
        <fullName evidence="2">Uncharacterized protein</fullName>
    </submittedName>
</protein>
<sequence>MATLIGPLACLVACRQGDPPTAGVSSAAPIATMALATPPRARTDKDASAPRDAAAPSPAPDAAVSDDPSLPQTHDRPNTDAAFDARVRALFDGIVNDDPDRAMPFFFPLAAYQQVKAIATPERDWKRRLVANYVRDIHALAQNLKELGPDARFARVEVPRQARWVEPDEEYNRIGYYRVYGTQIFWTSRDGKEHAVRISSMISWRGQWYVVHLTGFK</sequence>
<dbReference type="RefSeq" id="WP_394850323.1">
    <property type="nucleotide sequence ID" value="NZ_CP089982.1"/>
</dbReference>
<feature type="compositionally biased region" description="Low complexity" evidence="1">
    <location>
        <begin position="50"/>
        <end position="69"/>
    </location>
</feature>